<dbReference type="RefSeq" id="WP_092939045.1">
    <property type="nucleotide sequence ID" value="NZ_FONX01000004.1"/>
</dbReference>
<accession>A0A1I2CHY7</accession>
<dbReference type="SUPFAM" id="SSF53850">
    <property type="entry name" value="Periplasmic binding protein-like II"/>
    <property type="match status" value="1"/>
</dbReference>
<dbReference type="GO" id="GO:0042597">
    <property type="term" value="C:periplasmic space"/>
    <property type="evidence" value="ECO:0007669"/>
    <property type="project" value="UniProtKB-SubCell"/>
</dbReference>
<dbReference type="PROSITE" id="PS51318">
    <property type="entry name" value="TAT"/>
    <property type="match status" value="1"/>
</dbReference>
<evidence type="ECO:0000256" key="3">
    <source>
        <dbReference type="ARBA" id="ARBA00022729"/>
    </source>
</evidence>
<evidence type="ECO:0000256" key="4">
    <source>
        <dbReference type="SAM" id="SignalP"/>
    </source>
</evidence>
<organism evidence="6 7">
    <name type="scientific">Paracidovorax wautersii</name>
    <dbReference type="NCBI Taxonomy" id="1177982"/>
    <lineage>
        <taxon>Bacteria</taxon>
        <taxon>Pseudomonadati</taxon>
        <taxon>Pseudomonadota</taxon>
        <taxon>Betaproteobacteria</taxon>
        <taxon>Burkholderiales</taxon>
        <taxon>Comamonadaceae</taxon>
        <taxon>Paracidovorax</taxon>
    </lineage>
</organism>
<dbReference type="GO" id="GO:0042918">
    <property type="term" value="P:alkanesulfonate transmembrane transport"/>
    <property type="evidence" value="ECO:0007669"/>
    <property type="project" value="TreeGrafter"/>
</dbReference>
<evidence type="ECO:0000256" key="1">
    <source>
        <dbReference type="ARBA" id="ARBA00004418"/>
    </source>
</evidence>
<evidence type="ECO:0000256" key="2">
    <source>
        <dbReference type="ARBA" id="ARBA00010742"/>
    </source>
</evidence>
<dbReference type="Pfam" id="PF09084">
    <property type="entry name" value="NMT1"/>
    <property type="match status" value="1"/>
</dbReference>
<comment type="subcellular location">
    <subcellularLocation>
        <location evidence="1">Periplasm</location>
    </subcellularLocation>
</comment>
<dbReference type="SMART" id="SM00062">
    <property type="entry name" value="PBPb"/>
    <property type="match status" value="1"/>
</dbReference>
<keyword evidence="7" id="KW-1185">Reference proteome</keyword>
<gene>
    <name evidence="6" type="ORF">SAMN04489711_10498</name>
</gene>
<name>A0A1I2CHY7_9BURK</name>
<dbReference type="PANTHER" id="PTHR30024">
    <property type="entry name" value="ALIPHATIC SULFONATES-BINDING PROTEIN-RELATED"/>
    <property type="match status" value="1"/>
</dbReference>
<dbReference type="InterPro" id="IPR015168">
    <property type="entry name" value="SsuA/THI5"/>
</dbReference>
<protein>
    <submittedName>
        <fullName evidence="6">Taurine transport system substrate-binding protein</fullName>
    </submittedName>
</protein>
<dbReference type="PANTHER" id="PTHR30024:SF47">
    <property type="entry name" value="TAURINE-BINDING PERIPLASMIC PROTEIN"/>
    <property type="match status" value="1"/>
</dbReference>
<dbReference type="AlphaFoldDB" id="A0A1I2CHY7"/>
<reference evidence="7" key="1">
    <citation type="submission" date="2016-10" db="EMBL/GenBank/DDBJ databases">
        <authorList>
            <person name="Varghese N."/>
            <person name="Submissions S."/>
        </authorList>
    </citation>
    <scope>NUCLEOTIDE SEQUENCE [LARGE SCALE GENOMIC DNA]</scope>
    <source>
        <strain evidence="7">DSM 27981</strain>
    </source>
</reference>
<evidence type="ECO:0000313" key="7">
    <source>
        <dbReference type="Proteomes" id="UP000199119"/>
    </source>
</evidence>
<dbReference type="EMBL" id="FONX01000004">
    <property type="protein sequence ID" value="SFE67762.1"/>
    <property type="molecule type" value="Genomic_DNA"/>
</dbReference>
<dbReference type="InterPro" id="IPR006311">
    <property type="entry name" value="TAT_signal"/>
</dbReference>
<dbReference type="NCBIfam" id="TIGR01729">
    <property type="entry name" value="taurine_ABC_bnd"/>
    <property type="match status" value="1"/>
</dbReference>
<sequence>MSTTSIATLRRALLGGLCLAACAAALPARAQTAPTVTIGVQSMFGPWKTAIADKEFEKATGWKINWRKFDSGGDVVTAMASGDVQIGVAGSSPVAAAVSRGVPIQVFWILDNINDAEALVVRNGSGIQKPQDLVGKKLAVPFVSTTHFHTLFALEHYGIAGKVSVINLQPSDIPAAWARGDIDAAFVWDPALGKIKQTGKVLLTSGDLTKLGKATFDALVVNKEFAAKNKAAMQAFTQVLQNSTASYVNNPNAWTAQSDMVRKVAQQSGAQPAEVPAVLALYQFPLAAEQAGNAWLGGGKASGAAKALEATAAFLREQKKVPAVLPDYSIAVDPSFVQAVK</sequence>
<dbReference type="Proteomes" id="UP000199119">
    <property type="component" value="Unassembled WGS sequence"/>
</dbReference>
<dbReference type="CDD" id="cd13560">
    <property type="entry name" value="PBP2_taurine"/>
    <property type="match status" value="1"/>
</dbReference>
<proteinExistence type="inferred from homology"/>
<comment type="similarity">
    <text evidence="2">Belongs to the bacterial solute-binding protein SsuA/TauA family.</text>
</comment>
<keyword evidence="3 4" id="KW-0732">Signal</keyword>
<dbReference type="InterPro" id="IPR010068">
    <property type="entry name" value="Peri-bd_TauA"/>
</dbReference>
<feature type="signal peptide" evidence="4">
    <location>
        <begin position="1"/>
        <end position="30"/>
    </location>
</feature>
<dbReference type="STRING" id="1177982.SAMN04489711_10498"/>
<feature type="chain" id="PRO_5011458482" evidence="4">
    <location>
        <begin position="31"/>
        <end position="341"/>
    </location>
</feature>
<evidence type="ECO:0000259" key="5">
    <source>
        <dbReference type="SMART" id="SM00062"/>
    </source>
</evidence>
<dbReference type="Gene3D" id="3.40.190.10">
    <property type="entry name" value="Periplasmic binding protein-like II"/>
    <property type="match status" value="2"/>
</dbReference>
<dbReference type="OrthoDB" id="286202at2"/>
<feature type="domain" description="Solute-binding protein family 3/N-terminal" evidence="5">
    <location>
        <begin position="35"/>
        <end position="251"/>
    </location>
</feature>
<evidence type="ECO:0000313" key="6">
    <source>
        <dbReference type="EMBL" id="SFE67762.1"/>
    </source>
</evidence>
<dbReference type="InterPro" id="IPR001638">
    <property type="entry name" value="Solute-binding_3/MltF_N"/>
</dbReference>